<gene>
    <name evidence="1" type="ORF">U14_04874</name>
</gene>
<name>A0A0S6W1C3_9BACT</name>
<organism evidence="1">
    <name type="scientific">Candidatus Moduliflexus flocculans</name>
    <dbReference type="NCBI Taxonomy" id="1499966"/>
    <lineage>
        <taxon>Bacteria</taxon>
        <taxon>Candidatus Moduliflexota</taxon>
        <taxon>Candidatus Moduliflexia</taxon>
        <taxon>Candidatus Moduliflexales</taxon>
        <taxon>Candidatus Moduliflexaceae</taxon>
    </lineage>
</organism>
<keyword evidence="2" id="KW-1185">Reference proteome</keyword>
<reference evidence="1" key="1">
    <citation type="journal article" date="2015" name="PeerJ">
        <title>First genomic representation of candidate bacterial phylum KSB3 points to enhanced environmental sensing as a trigger of wastewater bulking.</title>
        <authorList>
            <person name="Sekiguchi Y."/>
            <person name="Ohashi A."/>
            <person name="Parks D.H."/>
            <person name="Yamauchi T."/>
            <person name="Tyson G.W."/>
            <person name="Hugenholtz P."/>
        </authorList>
    </citation>
    <scope>NUCLEOTIDE SEQUENCE [LARGE SCALE GENOMIC DNA]</scope>
</reference>
<proteinExistence type="predicted"/>
<accession>A0A0S6W1C3</accession>
<evidence type="ECO:0000313" key="2">
    <source>
        <dbReference type="Proteomes" id="UP000030700"/>
    </source>
</evidence>
<sequence>MVEIAGSNYHVSYDTEAQIISIRGILRLYGTDGYVELHDAPRNRPATESPEPQPTYRGGYSAIMKLLMDIAYQHPAELTLDVRELQFVNSSAINIFSKFVMLLAEEHATHLQILGNQKLFWQPQTLNNLKVLLPSLTLVF</sequence>
<dbReference type="Proteomes" id="UP000030700">
    <property type="component" value="Unassembled WGS sequence"/>
</dbReference>
<dbReference type="EMBL" id="DF820459">
    <property type="protein sequence ID" value="GAK53608.1"/>
    <property type="molecule type" value="Genomic_DNA"/>
</dbReference>
<protein>
    <recommendedName>
        <fullName evidence="3">STAS domain-containing protein</fullName>
    </recommendedName>
</protein>
<dbReference type="HOGENOM" id="CLU_136789_0_0_0"/>
<evidence type="ECO:0008006" key="3">
    <source>
        <dbReference type="Google" id="ProtNLM"/>
    </source>
</evidence>
<dbReference type="AlphaFoldDB" id="A0A0S6W1C3"/>
<evidence type="ECO:0000313" key="1">
    <source>
        <dbReference type="EMBL" id="GAK53608.1"/>
    </source>
</evidence>